<evidence type="ECO:0008006" key="3">
    <source>
        <dbReference type="Google" id="ProtNLM"/>
    </source>
</evidence>
<gene>
    <name evidence="1" type="ORF">BHAOGJBA_3871</name>
</gene>
<reference evidence="1" key="1">
    <citation type="journal article" date="2016" name="Front. Microbiol.">
        <title>Genome Sequence of the Piezophilic, Mesophilic Sulfate-Reducing Bacterium Desulfovibrio indicus J2T.</title>
        <authorList>
            <person name="Cao J."/>
            <person name="Maignien L."/>
            <person name="Shao Z."/>
            <person name="Alain K."/>
            <person name="Jebbar M."/>
        </authorList>
    </citation>
    <scope>NUCLEOTIDE SEQUENCE</scope>
    <source>
        <strain evidence="1">DSM 16372</strain>
    </source>
</reference>
<proteinExistence type="predicted"/>
<keyword evidence="2" id="KW-1185">Reference proteome</keyword>
<dbReference type="AlphaFoldDB" id="A0AAV4ZR18"/>
<dbReference type="Pfam" id="PF13704">
    <property type="entry name" value="Glyco_tranf_2_4"/>
    <property type="match status" value="1"/>
</dbReference>
<organism evidence="1 2">
    <name type="scientific">Methylobacterium hispanicum</name>
    <dbReference type="NCBI Taxonomy" id="270350"/>
    <lineage>
        <taxon>Bacteria</taxon>
        <taxon>Pseudomonadati</taxon>
        <taxon>Pseudomonadota</taxon>
        <taxon>Alphaproteobacteria</taxon>
        <taxon>Hyphomicrobiales</taxon>
        <taxon>Methylobacteriaceae</taxon>
        <taxon>Methylobacterium</taxon>
    </lineage>
</organism>
<name>A0AAV4ZR18_9HYPH</name>
<comment type="caution">
    <text evidence="1">The sequence shown here is derived from an EMBL/GenBank/DDBJ whole genome shotgun (WGS) entry which is preliminary data.</text>
</comment>
<reference evidence="1" key="2">
    <citation type="submission" date="2021-08" db="EMBL/GenBank/DDBJ databases">
        <authorList>
            <person name="Tani A."/>
            <person name="Ola A."/>
            <person name="Ogura Y."/>
            <person name="Katsura K."/>
            <person name="Hayashi T."/>
        </authorList>
    </citation>
    <scope>NUCLEOTIDE SEQUENCE</scope>
    <source>
        <strain evidence="1">DSM 16372</strain>
    </source>
</reference>
<dbReference type="EMBL" id="BPQO01000017">
    <property type="protein sequence ID" value="GJD90333.1"/>
    <property type="molecule type" value="Genomic_DNA"/>
</dbReference>
<sequence>MPRLRDTYFFLLENPEHRSFEACWQLFDYRTRSFARAVYEDARRFRFATEAHAYKDWLTHGRALGLRFAPGKDTLLKIILKVKDEPVLLPRWIAYHADIVGHHNLIIMDCGSTDPEHLRVLEAYRRRVLIVGYERYYDTIHDTVGNAAFYHLIEKNCRYVAVLDADEFLFGRRAGTIGPDNVLPVLREGNEGVHAGTWFPNVASPEEGADGPDWSRPIRFDMSADSIGHGTFAGKAVVRSDLCRAVRHVGHNLHEPQVAARLGPGSFGRLGILHVSRLGRAATRTRILKHLHARAIVPPTIRGLAEVERHLRQRVREGGLDAGARHYVDLFLDAGAPAAEPSATFSTALIGGARSERNADLDRQLATFDFTRFLPH</sequence>
<dbReference type="Proteomes" id="UP001055247">
    <property type="component" value="Unassembled WGS sequence"/>
</dbReference>
<protein>
    <recommendedName>
        <fullName evidence="3">Glycosyl transferase family 2</fullName>
    </recommendedName>
</protein>
<accession>A0AAV4ZR18</accession>
<dbReference type="RefSeq" id="WP_066918166.1">
    <property type="nucleotide sequence ID" value="NZ_BPQO01000017.1"/>
</dbReference>
<evidence type="ECO:0000313" key="1">
    <source>
        <dbReference type="EMBL" id="GJD90333.1"/>
    </source>
</evidence>
<evidence type="ECO:0000313" key="2">
    <source>
        <dbReference type="Proteomes" id="UP001055247"/>
    </source>
</evidence>